<dbReference type="EMBL" id="JBJKFK010000793">
    <property type="protein sequence ID" value="KAL3315245.1"/>
    <property type="molecule type" value="Genomic_DNA"/>
</dbReference>
<sequence length="88" mass="10046">MNNFVKIICLLACLAATVNCYRDGVDKLMEGLRDLTNSARNLYFKTSLAAGPIFEDLEKKENENYLEYFKKMAAIFKELEERIIANSG</sequence>
<accession>A0ABD2Q6Q4</accession>
<evidence type="ECO:0000256" key="1">
    <source>
        <dbReference type="SAM" id="SignalP"/>
    </source>
</evidence>
<feature type="chain" id="PRO_5044804898" evidence="1">
    <location>
        <begin position="21"/>
        <end position="88"/>
    </location>
</feature>
<gene>
    <name evidence="2" type="ORF">Ciccas_006125</name>
</gene>
<name>A0ABD2Q6Q4_9PLAT</name>
<comment type="caution">
    <text evidence="2">The sequence shown here is derived from an EMBL/GenBank/DDBJ whole genome shotgun (WGS) entry which is preliminary data.</text>
</comment>
<protein>
    <submittedName>
        <fullName evidence="2">Uncharacterized protein</fullName>
    </submittedName>
</protein>
<evidence type="ECO:0000313" key="2">
    <source>
        <dbReference type="EMBL" id="KAL3315245.1"/>
    </source>
</evidence>
<keyword evidence="1" id="KW-0732">Signal</keyword>
<evidence type="ECO:0000313" key="3">
    <source>
        <dbReference type="Proteomes" id="UP001626550"/>
    </source>
</evidence>
<proteinExistence type="predicted"/>
<dbReference type="AlphaFoldDB" id="A0ABD2Q6Q4"/>
<reference evidence="2 3" key="1">
    <citation type="submission" date="2024-11" db="EMBL/GenBank/DDBJ databases">
        <title>Adaptive evolution of stress response genes in parasites aligns with host niche diversity.</title>
        <authorList>
            <person name="Hahn C."/>
            <person name="Resl P."/>
        </authorList>
    </citation>
    <scope>NUCLEOTIDE SEQUENCE [LARGE SCALE GENOMIC DNA]</scope>
    <source>
        <strain evidence="2">EGGRZ-B1_66</strain>
        <tissue evidence="2">Body</tissue>
    </source>
</reference>
<keyword evidence="3" id="KW-1185">Reference proteome</keyword>
<feature type="signal peptide" evidence="1">
    <location>
        <begin position="1"/>
        <end position="20"/>
    </location>
</feature>
<organism evidence="2 3">
    <name type="scientific">Cichlidogyrus casuarinus</name>
    <dbReference type="NCBI Taxonomy" id="1844966"/>
    <lineage>
        <taxon>Eukaryota</taxon>
        <taxon>Metazoa</taxon>
        <taxon>Spiralia</taxon>
        <taxon>Lophotrochozoa</taxon>
        <taxon>Platyhelminthes</taxon>
        <taxon>Monogenea</taxon>
        <taxon>Monopisthocotylea</taxon>
        <taxon>Dactylogyridea</taxon>
        <taxon>Ancyrocephalidae</taxon>
        <taxon>Cichlidogyrus</taxon>
    </lineage>
</organism>
<dbReference type="Proteomes" id="UP001626550">
    <property type="component" value="Unassembled WGS sequence"/>
</dbReference>